<proteinExistence type="predicted"/>
<dbReference type="RefSeq" id="WP_121938345.1">
    <property type="nucleotide sequence ID" value="NZ_REFR01000010.1"/>
</dbReference>
<comment type="caution">
    <text evidence="1">The sequence shown here is derived from an EMBL/GenBank/DDBJ whole genome shotgun (WGS) entry which is preliminary data.</text>
</comment>
<sequence length="85" mass="9082">MARRKSVSLSDLQAQKQALTEAIEAKEQELAVSYGMPFVRAMGDDLDVRDLAKLASAVGAIGLGQALTRLTPRPTQKPPHKPGQG</sequence>
<accession>A0A3M0CHE4</accession>
<organism evidence="1 2">
    <name type="scientific">Eilatimonas milleporae</name>
    <dbReference type="NCBI Taxonomy" id="911205"/>
    <lineage>
        <taxon>Bacteria</taxon>
        <taxon>Pseudomonadati</taxon>
        <taxon>Pseudomonadota</taxon>
        <taxon>Alphaproteobacteria</taxon>
        <taxon>Kordiimonadales</taxon>
        <taxon>Kordiimonadaceae</taxon>
        <taxon>Eilatimonas</taxon>
    </lineage>
</organism>
<name>A0A3M0CHE4_9PROT</name>
<evidence type="ECO:0000313" key="1">
    <source>
        <dbReference type="EMBL" id="RMB09041.1"/>
    </source>
</evidence>
<evidence type="ECO:0000313" key="2">
    <source>
        <dbReference type="Proteomes" id="UP000271227"/>
    </source>
</evidence>
<dbReference type="EMBL" id="REFR01000010">
    <property type="protein sequence ID" value="RMB09041.1"/>
    <property type="molecule type" value="Genomic_DNA"/>
</dbReference>
<protein>
    <submittedName>
        <fullName evidence="1">Uncharacterized protein</fullName>
    </submittedName>
</protein>
<dbReference type="InParanoid" id="A0A3M0CHE4"/>
<dbReference type="AlphaFoldDB" id="A0A3M0CHE4"/>
<gene>
    <name evidence="1" type="ORF">BXY39_1689</name>
</gene>
<keyword evidence="2" id="KW-1185">Reference proteome</keyword>
<dbReference type="Proteomes" id="UP000271227">
    <property type="component" value="Unassembled WGS sequence"/>
</dbReference>
<reference evidence="1 2" key="1">
    <citation type="submission" date="2018-10" db="EMBL/GenBank/DDBJ databases">
        <title>Genomic Encyclopedia of Archaeal and Bacterial Type Strains, Phase II (KMG-II): from individual species to whole genera.</title>
        <authorList>
            <person name="Goeker M."/>
        </authorList>
    </citation>
    <scope>NUCLEOTIDE SEQUENCE [LARGE SCALE GENOMIC DNA]</scope>
    <source>
        <strain evidence="1 2">DSM 25217</strain>
    </source>
</reference>